<name>A0A1P8VQ76_MYXXD</name>
<evidence type="ECO:0000256" key="3">
    <source>
        <dbReference type="ARBA" id="ARBA00022741"/>
    </source>
</evidence>
<dbReference type="InterPro" id="IPR003439">
    <property type="entry name" value="ABC_transporter-like_ATP-bd"/>
</dbReference>
<feature type="domain" description="ABC transporter" evidence="5">
    <location>
        <begin position="23"/>
        <end position="253"/>
    </location>
</feature>
<dbReference type="EMBL" id="KX622595">
    <property type="protein sequence ID" value="APZ78764.1"/>
    <property type="molecule type" value="Genomic_DNA"/>
</dbReference>
<sequence length="313" mass="34718">MVTTPRAPRIGPEDWARFAAMELRLEGVSKTYPNGTRALQGVNLTIPRGMFGLLGPNGAGKSTLMRSIATLQDVDAGTMTFDGIDLRRDKDRLREVLGYLPQDFGVYPKVTAWDMLDHLAQLKGLAQRGPRHDTVKALLQKTNLWEHRDRRLGGFSGGMKQRFGIAQALLGNPKLLIVDEPTAGLDPAERFRFHNLLAEISTDVVVLLSTHIVSDVADLCQNMAILAQGNVVASGHPLKLVESLHQRVWKRFVTHQEELDALMKQLEVIAVRRVAGQRLVHVYAESPPEGFEPASPDLEDVYFHALARASKQP</sequence>
<dbReference type="InterPro" id="IPR003593">
    <property type="entry name" value="AAA+_ATPase"/>
</dbReference>
<proteinExistence type="inferred from homology"/>
<evidence type="ECO:0000256" key="4">
    <source>
        <dbReference type="ARBA" id="ARBA00022840"/>
    </source>
</evidence>
<dbReference type="PANTHER" id="PTHR43335">
    <property type="entry name" value="ABC TRANSPORTER, ATP-BINDING PROTEIN"/>
    <property type="match status" value="1"/>
</dbReference>
<protein>
    <submittedName>
        <fullName evidence="6">Multidrug ABC transporter ATP-binding protein</fullName>
    </submittedName>
</protein>
<dbReference type="Pfam" id="PF00005">
    <property type="entry name" value="ABC_tran"/>
    <property type="match status" value="1"/>
</dbReference>
<keyword evidence="2" id="KW-0813">Transport</keyword>
<keyword evidence="4 6" id="KW-0067">ATP-binding</keyword>
<evidence type="ECO:0000256" key="2">
    <source>
        <dbReference type="ARBA" id="ARBA00022448"/>
    </source>
</evidence>
<dbReference type="PROSITE" id="PS50893">
    <property type="entry name" value="ABC_TRANSPORTER_2"/>
    <property type="match status" value="1"/>
</dbReference>
<reference evidence="6" key="1">
    <citation type="journal article" date="2017" name="ACS Chem. Biol.">
        <title>Genomics-Guided Exploitation of Lipopeptide Diversity in Myxobacteria.</title>
        <authorList>
            <person name="Burgard C."/>
            <person name="Zaburannyi N."/>
            <person name="Nadmid S."/>
            <person name="Maier J."/>
            <person name="Jenke-Kodama H."/>
            <person name="Luxenburger E."/>
            <person name="Bernauer H.S."/>
            <person name="Wenzel S.C."/>
        </authorList>
    </citation>
    <scope>NUCLEOTIDE SEQUENCE</scope>
    <source>
        <strain evidence="6">DK 1622</strain>
    </source>
</reference>
<dbReference type="SUPFAM" id="SSF52540">
    <property type="entry name" value="P-loop containing nucleoside triphosphate hydrolases"/>
    <property type="match status" value="1"/>
</dbReference>
<evidence type="ECO:0000259" key="5">
    <source>
        <dbReference type="PROSITE" id="PS50893"/>
    </source>
</evidence>
<evidence type="ECO:0000313" key="6">
    <source>
        <dbReference type="EMBL" id="APZ78764.1"/>
    </source>
</evidence>
<keyword evidence="3" id="KW-0547">Nucleotide-binding</keyword>
<evidence type="ECO:0000256" key="1">
    <source>
        <dbReference type="ARBA" id="ARBA00005417"/>
    </source>
</evidence>
<dbReference type="InterPro" id="IPR027417">
    <property type="entry name" value="P-loop_NTPase"/>
</dbReference>
<dbReference type="SMART" id="SM00382">
    <property type="entry name" value="AAA"/>
    <property type="match status" value="1"/>
</dbReference>
<organism evidence="6">
    <name type="scientific">Myxococcus xanthus (strain DK1622)</name>
    <dbReference type="NCBI Taxonomy" id="246197"/>
    <lineage>
        <taxon>Bacteria</taxon>
        <taxon>Pseudomonadati</taxon>
        <taxon>Myxococcota</taxon>
        <taxon>Myxococcia</taxon>
        <taxon>Myxococcales</taxon>
        <taxon>Cystobacterineae</taxon>
        <taxon>Myxococcaceae</taxon>
        <taxon>Myxococcus</taxon>
    </lineage>
</organism>
<dbReference type="Gene3D" id="3.40.50.300">
    <property type="entry name" value="P-loop containing nucleotide triphosphate hydrolases"/>
    <property type="match status" value="1"/>
</dbReference>
<comment type="similarity">
    <text evidence="1">Belongs to the ABC transporter superfamily.</text>
</comment>
<dbReference type="InterPro" id="IPR017871">
    <property type="entry name" value="ABC_transporter-like_CS"/>
</dbReference>
<dbReference type="AlphaFoldDB" id="A0A1P8VQ76"/>
<accession>A0A1P8VQ76</accession>
<dbReference type="GO" id="GO:0005524">
    <property type="term" value="F:ATP binding"/>
    <property type="evidence" value="ECO:0007669"/>
    <property type="project" value="UniProtKB-KW"/>
</dbReference>
<dbReference type="GO" id="GO:0016887">
    <property type="term" value="F:ATP hydrolysis activity"/>
    <property type="evidence" value="ECO:0007669"/>
    <property type="project" value="InterPro"/>
</dbReference>
<dbReference type="PANTHER" id="PTHR43335:SF2">
    <property type="entry name" value="ABC TRANSPORTER, ATP-BINDING PROTEIN"/>
    <property type="match status" value="1"/>
</dbReference>
<dbReference type="CDD" id="cd03264">
    <property type="entry name" value="ABC_drug_resistance_like"/>
    <property type="match status" value="1"/>
</dbReference>
<dbReference type="PROSITE" id="PS00211">
    <property type="entry name" value="ABC_TRANSPORTER_1"/>
    <property type="match status" value="1"/>
</dbReference>